<dbReference type="CDD" id="cd00431">
    <property type="entry name" value="cysteine_hydrolases"/>
    <property type="match status" value="1"/>
</dbReference>
<feature type="domain" description="Isochorismatase-like" evidence="3">
    <location>
        <begin position="185"/>
        <end position="297"/>
    </location>
</feature>
<dbReference type="PANTHER" id="PTHR43540">
    <property type="entry name" value="PEROXYUREIDOACRYLATE/UREIDOACRYLATE AMIDOHYDROLASE-RELATED"/>
    <property type="match status" value="1"/>
</dbReference>
<dbReference type="PANTHER" id="PTHR43540:SF9">
    <property type="entry name" value="FAMILY HYDROLASE, PUTATIVE (AFU_ORTHOLOGUE AFUA_2G08700)-RELATED"/>
    <property type="match status" value="1"/>
</dbReference>
<keyword evidence="5" id="KW-1185">Reference proteome</keyword>
<evidence type="ECO:0000259" key="3">
    <source>
        <dbReference type="Pfam" id="PF00857"/>
    </source>
</evidence>
<dbReference type="InterPro" id="IPR000868">
    <property type="entry name" value="Isochorismatase-like_dom"/>
</dbReference>
<dbReference type="GeneID" id="27316898"/>
<keyword evidence="2" id="KW-0378">Hydrolase</keyword>
<reference evidence="4 5" key="1">
    <citation type="submission" date="2015-01" db="EMBL/GenBank/DDBJ databases">
        <title>The Genome Sequence of Ochroconis gallopava CBS43764.</title>
        <authorList>
            <consortium name="The Broad Institute Genomics Platform"/>
            <person name="Cuomo C."/>
            <person name="de Hoog S."/>
            <person name="Gorbushina A."/>
            <person name="Stielow B."/>
            <person name="Teixiera M."/>
            <person name="Abouelleil A."/>
            <person name="Chapman S.B."/>
            <person name="Priest M."/>
            <person name="Young S.K."/>
            <person name="Wortman J."/>
            <person name="Nusbaum C."/>
            <person name="Birren B."/>
        </authorList>
    </citation>
    <scope>NUCLEOTIDE SEQUENCE [LARGE SCALE GENOMIC DNA]</scope>
    <source>
        <strain evidence="4 5">CBS 43764</strain>
    </source>
</reference>
<dbReference type="HOGENOM" id="CLU_068979_0_0_1"/>
<dbReference type="STRING" id="253628.A0A0D1XAX6"/>
<gene>
    <name evidence="4" type="ORF">PV09_08925</name>
</gene>
<proteinExistence type="inferred from homology"/>
<sequence>MSDHDEDGHAVSATIGRDEAAWHFESKGNHRNFGFAYDPTIDCPLKIGVSTGAYISTVSSQSALVIIDMQNYFLSDAMGRARGAGHVAAENLIRYAIPAARKAGIRIVWLNWGLTDEDMETMPPAVSRCFGFVGRAGHHLDQHVVLDRHGFLRTDRTYGGLGSEMGRVTISAAEGGPKEMDAGRLLYRGSWNAALFPPLAPHYRPGEGDAWIHKNRMSGMWGSDSLLQKYLQHNRLTTLFFGGVNTDQCVGSTLMDAFSLGYNCILLKDGCGTTSPQYAHDAWEFNCENSFGFVTTCQSLWEAVSHQLSRDGSSQPS</sequence>
<evidence type="ECO:0000313" key="5">
    <source>
        <dbReference type="Proteomes" id="UP000053259"/>
    </source>
</evidence>
<dbReference type="InterPro" id="IPR050272">
    <property type="entry name" value="Isochorismatase-like_hydrls"/>
</dbReference>
<accession>A0A0D1XAX6</accession>
<protein>
    <recommendedName>
        <fullName evidence="3">Isochorismatase-like domain-containing protein</fullName>
    </recommendedName>
</protein>
<dbReference type="InterPro" id="IPR036380">
    <property type="entry name" value="Isochorismatase-like_sf"/>
</dbReference>
<evidence type="ECO:0000313" key="4">
    <source>
        <dbReference type="EMBL" id="KIV99380.1"/>
    </source>
</evidence>
<evidence type="ECO:0000256" key="1">
    <source>
        <dbReference type="ARBA" id="ARBA00006336"/>
    </source>
</evidence>
<dbReference type="Proteomes" id="UP000053259">
    <property type="component" value="Unassembled WGS sequence"/>
</dbReference>
<comment type="similarity">
    <text evidence="1">Belongs to the isochorismatase family.</text>
</comment>
<name>A0A0D1XAX6_9PEZI</name>
<dbReference type="SUPFAM" id="SSF52499">
    <property type="entry name" value="Isochorismatase-like hydrolases"/>
    <property type="match status" value="1"/>
</dbReference>
<dbReference type="EMBL" id="KN847578">
    <property type="protein sequence ID" value="KIV99380.1"/>
    <property type="molecule type" value="Genomic_DNA"/>
</dbReference>
<dbReference type="VEuPathDB" id="FungiDB:PV09_08925"/>
<organism evidence="4 5">
    <name type="scientific">Verruconis gallopava</name>
    <dbReference type="NCBI Taxonomy" id="253628"/>
    <lineage>
        <taxon>Eukaryota</taxon>
        <taxon>Fungi</taxon>
        <taxon>Dikarya</taxon>
        <taxon>Ascomycota</taxon>
        <taxon>Pezizomycotina</taxon>
        <taxon>Dothideomycetes</taxon>
        <taxon>Pleosporomycetidae</taxon>
        <taxon>Venturiales</taxon>
        <taxon>Sympoventuriaceae</taxon>
        <taxon>Verruconis</taxon>
    </lineage>
</organism>
<dbReference type="AlphaFoldDB" id="A0A0D1XAX6"/>
<evidence type="ECO:0000256" key="2">
    <source>
        <dbReference type="ARBA" id="ARBA00022801"/>
    </source>
</evidence>
<dbReference type="OrthoDB" id="167809at2759"/>
<dbReference type="Gene3D" id="3.40.50.850">
    <property type="entry name" value="Isochorismatase-like"/>
    <property type="match status" value="1"/>
</dbReference>
<dbReference type="GO" id="GO:0016787">
    <property type="term" value="F:hydrolase activity"/>
    <property type="evidence" value="ECO:0007669"/>
    <property type="project" value="UniProtKB-KW"/>
</dbReference>
<dbReference type="InParanoid" id="A0A0D1XAX6"/>
<dbReference type="RefSeq" id="XP_016209250.1">
    <property type="nucleotide sequence ID" value="XM_016362901.1"/>
</dbReference>
<dbReference type="Pfam" id="PF00857">
    <property type="entry name" value="Isochorismatase"/>
    <property type="match status" value="1"/>
</dbReference>